<evidence type="ECO:0000313" key="2">
    <source>
        <dbReference type="Proteomes" id="UP000199623"/>
    </source>
</evidence>
<gene>
    <name evidence="1" type="ORF">SAMN05216553_108367</name>
</gene>
<dbReference type="RefSeq" id="WP_176946851.1">
    <property type="nucleotide sequence ID" value="NZ_FNCC01000008.1"/>
</dbReference>
<dbReference type="Pfam" id="PF10604">
    <property type="entry name" value="Polyketide_cyc2"/>
    <property type="match status" value="1"/>
</dbReference>
<dbReference type="STRING" id="200378.SAMN05216553_108367"/>
<dbReference type="Proteomes" id="UP000199623">
    <property type="component" value="Unassembled WGS sequence"/>
</dbReference>
<dbReference type="EMBL" id="FNCC01000008">
    <property type="protein sequence ID" value="SDG50080.1"/>
    <property type="molecule type" value="Genomic_DNA"/>
</dbReference>
<reference evidence="2" key="1">
    <citation type="submission" date="2016-10" db="EMBL/GenBank/DDBJ databases">
        <authorList>
            <person name="Varghese N."/>
            <person name="Submissions S."/>
        </authorList>
    </citation>
    <scope>NUCLEOTIDE SEQUENCE [LARGE SCALE GENOMIC DNA]</scope>
    <source>
        <strain evidence="2">CGMCC 4.3506</strain>
    </source>
</reference>
<dbReference type="AlphaFoldDB" id="A0A1G7UTL8"/>
<dbReference type="CDD" id="cd07812">
    <property type="entry name" value="SRPBCC"/>
    <property type="match status" value="1"/>
</dbReference>
<dbReference type="SUPFAM" id="SSF55961">
    <property type="entry name" value="Bet v1-like"/>
    <property type="match status" value="1"/>
</dbReference>
<name>A0A1G7UTL8_9PSEU</name>
<dbReference type="InterPro" id="IPR023393">
    <property type="entry name" value="START-like_dom_sf"/>
</dbReference>
<proteinExistence type="predicted"/>
<protein>
    <submittedName>
        <fullName evidence="1">Uncharacterized conserved protein YndB, AHSA1/START domain</fullName>
    </submittedName>
</protein>
<evidence type="ECO:0000313" key="1">
    <source>
        <dbReference type="EMBL" id="SDG50080.1"/>
    </source>
</evidence>
<dbReference type="Gene3D" id="3.30.530.20">
    <property type="match status" value="1"/>
</dbReference>
<keyword evidence="2" id="KW-1185">Reference proteome</keyword>
<organism evidence="1 2">
    <name type="scientific">Lentzea fradiae</name>
    <dbReference type="NCBI Taxonomy" id="200378"/>
    <lineage>
        <taxon>Bacteria</taxon>
        <taxon>Bacillati</taxon>
        <taxon>Actinomycetota</taxon>
        <taxon>Actinomycetes</taxon>
        <taxon>Pseudonocardiales</taxon>
        <taxon>Pseudonocardiaceae</taxon>
        <taxon>Lentzea</taxon>
    </lineage>
</organism>
<dbReference type="InterPro" id="IPR019587">
    <property type="entry name" value="Polyketide_cyclase/dehydratase"/>
</dbReference>
<sequence>MEDVTALAVTVELEVDAPATEVFDAIADPTRVPQWSPECVRVSWTGGANGPEPGARFHARNRAGDWEWDVTCEVVEVSRPETFSWIVVGFSDDPLLPSSTWRYRLTARPGGGTLITQTFRHGPGGSHLVTAMETQPDHADALYEFRRTVLRHNMNETMRTMAASLGWLPGH</sequence>
<accession>A0A1G7UTL8</accession>